<gene>
    <name evidence="3" type="ORF">V1264_011485</name>
</gene>
<evidence type="ECO:0000256" key="2">
    <source>
        <dbReference type="SAM" id="SignalP"/>
    </source>
</evidence>
<keyword evidence="2" id="KW-0732">Signal</keyword>
<dbReference type="AlphaFoldDB" id="A0AAN9GKB7"/>
<accession>A0AAN9GKB7</accession>
<evidence type="ECO:0000313" key="3">
    <source>
        <dbReference type="EMBL" id="KAK7111948.1"/>
    </source>
</evidence>
<feature type="region of interest" description="Disordered" evidence="1">
    <location>
        <begin position="160"/>
        <end position="184"/>
    </location>
</feature>
<organism evidence="3 4">
    <name type="scientific">Littorina saxatilis</name>
    <dbReference type="NCBI Taxonomy" id="31220"/>
    <lineage>
        <taxon>Eukaryota</taxon>
        <taxon>Metazoa</taxon>
        <taxon>Spiralia</taxon>
        <taxon>Lophotrochozoa</taxon>
        <taxon>Mollusca</taxon>
        <taxon>Gastropoda</taxon>
        <taxon>Caenogastropoda</taxon>
        <taxon>Littorinimorpha</taxon>
        <taxon>Littorinoidea</taxon>
        <taxon>Littorinidae</taxon>
        <taxon>Littorina</taxon>
    </lineage>
</organism>
<sequence length="532" mass="60109">MWSRFLVVLLALTPGCYGDLSSRQWLGLLPWATRDTLLQLQSHLNVKQLTGRPVPLYRPDLGEEVGYWLISYNQKEHAVISAGDHTGDNMLVLQGKDPSPMADLQQRASKQHNATCLRYLVMTPSPDLNLACDTMHGRVVERDLHVEDVVPLWEKMKREKKAEYDRKEESGEESNMADDQGEHHGNNTIRLHVISALEPASFPVLGMRDCYIRPLGLSNGGYVSRQMVCSLLGVCDEQGKVHVHRKKEYGEVYVHLEPVHEDRLPRLEHDVHFEVVGNLHDGGIVTKAFAVEPSHRTKRQSAYSDYSIDEEYCMPDYSQFPYNGCQVGCGPLAWAQIFGYYDMRAHAGLGDADGAALFRCGEDGTTGNDSCEAPLRNTGRMSNYISKLNDILETFCLGDVGATWQGNMERVEGFFRQRQGSSADITVKANSFSLFRLVMAYRDSIRNDALSFIRQKWPVVVGIKANGGVLSQHYAVMTKYRTRTVRTRECTLFVFCRTKIVREYDMFLHMGWGGVSNGWRKAEMAFAAVAKY</sequence>
<name>A0AAN9GKB7_9CAEN</name>
<feature type="signal peptide" evidence="2">
    <location>
        <begin position="1"/>
        <end position="18"/>
    </location>
</feature>
<feature type="compositionally biased region" description="Basic and acidic residues" evidence="1">
    <location>
        <begin position="160"/>
        <end position="169"/>
    </location>
</feature>
<comment type="caution">
    <text evidence="3">The sequence shown here is derived from an EMBL/GenBank/DDBJ whole genome shotgun (WGS) entry which is preliminary data.</text>
</comment>
<dbReference type="Proteomes" id="UP001374579">
    <property type="component" value="Unassembled WGS sequence"/>
</dbReference>
<proteinExistence type="predicted"/>
<evidence type="ECO:0008006" key="5">
    <source>
        <dbReference type="Google" id="ProtNLM"/>
    </source>
</evidence>
<feature type="chain" id="PRO_5042977883" description="Peptidase C1A papain C-terminal domain-containing protein" evidence="2">
    <location>
        <begin position="19"/>
        <end position="532"/>
    </location>
</feature>
<keyword evidence="4" id="KW-1185">Reference proteome</keyword>
<protein>
    <recommendedName>
        <fullName evidence="5">Peptidase C1A papain C-terminal domain-containing protein</fullName>
    </recommendedName>
</protein>
<evidence type="ECO:0000313" key="4">
    <source>
        <dbReference type="Proteomes" id="UP001374579"/>
    </source>
</evidence>
<evidence type="ECO:0000256" key="1">
    <source>
        <dbReference type="SAM" id="MobiDB-lite"/>
    </source>
</evidence>
<reference evidence="3 4" key="1">
    <citation type="submission" date="2024-02" db="EMBL/GenBank/DDBJ databases">
        <title>Chromosome-scale genome assembly of the rough periwinkle Littorina saxatilis.</title>
        <authorList>
            <person name="De Jode A."/>
            <person name="Faria R."/>
            <person name="Formenti G."/>
            <person name="Sims Y."/>
            <person name="Smith T.P."/>
            <person name="Tracey A."/>
            <person name="Wood J.M.D."/>
            <person name="Zagrodzka Z.B."/>
            <person name="Johannesson K."/>
            <person name="Butlin R.K."/>
            <person name="Leder E.H."/>
        </authorList>
    </citation>
    <scope>NUCLEOTIDE SEQUENCE [LARGE SCALE GENOMIC DNA]</scope>
    <source>
        <strain evidence="3">Snail1</strain>
        <tissue evidence="3">Muscle</tissue>
    </source>
</reference>
<dbReference type="EMBL" id="JBAMIC010000002">
    <property type="protein sequence ID" value="KAK7111948.1"/>
    <property type="molecule type" value="Genomic_DNA"/>
</dbReference>